<dbReference type="Pfam" id="PF01593">
    <property type="entry name" value="Amino_oxidase"/>
    <property type="match status" value="1"/>
</dbReference>
<evidence type="ECO:0000259" key="3">
    <source>
        <dbReference type="Pfam" id="PF01593"/>
    </source>
</evidence>
<reference evidence="4" key="1">
    <citation type="journal article" date="2022" name="Front. Genet.">
        <title>Chromosome-Scale Assembly of the Dendrobium nobile Genome Provides Insights Into the Molecular Mechanism of the Biosynthesis of the Medicinal Active Ingredient of Dendrobium.</title>
        <authorList>
            <person name="Xu Q."/>
            <person name="Niu S.-C."/>
            <person name="Li K.-L."/>
            <person name="Zheng P.-J."/>
            <person name="Zhang X.-J."/>
            <person name="Jia Y."/>
            <person name="Liu Y."/>
            <person name="Niu Y.-X."/>
            <person name="Yu L.-H."/>
            <person name="Chen D.-F."/>
            <person name="Zhang G.-Q."/>
        </authorList>
    </citation>
    <scope>NUCLEOTIDE SEQUENCE</scope>
    <source>
        <tissue evidence="4">Leaf</tissue>
    </source>
</reference>
<dbReference type="Gene3D" id="3.50.50.60">
    <property type="entry name" value="FAD/NAD(P)-binding domain"/>
    <property type="match status" value="1"/>
</dbReference>
<dbReference type="InterPro" id="IPR002937">
    <property type="entry name" value="Amino_oxidase"/>
</dbReference>
<proteinExistence type="predicted"/>
<dbReference type="Proteomes" id="UP000829196">
    <property type="component" value="Unassembled WGS sequence"/>
</dbReference>
<gene>
    <name evidence="4" type="ORF">KFK09_021728</name>
</gene>
<protein>
    <recommendedName>
        <fullName evidence="3">Amine oxidase domain-containing protein</fullName>
    </recommendedName>
</protein>
<dbReference type="EMBL" id="JAGYWB010000016">
    <property type="protein sequence ID" value="KAI0495427.1"/>
    <property type="molecule type" value="Genomic_DNA"/>
</dbReference>
<comment type="caution">
    <text evidence="4">The sequence shown here is derived from an EMBL/GenBank/DDBJ whole genome shotgun (WGS) entry which is preliminary data.</text>
</comment>
<dbReference type="OrthoDB" id="5046242at2759"/>
<feature type="region of interest" description="Disordered" evidence="2">
    <location>
        <begin position="246"/>
        <end position="294"/>
    </location>
</feature>
<feature type="compositionally biased region" description="Low complexity" evidence="2">
    <location>
        <begin position="285"/>
        <end position="294"/>
    </location>
</feature>
<feature type="compositionally biased region" description="Polar residues" evidence="2">
    <location>
        <begin position="10"/>
        <end position="20"/>
    </location>
</feature>
<feature type="region of interest" description="Disordered" evidence="2">
    <location>
        <begin position="1"/>
        <end position="34"/>
    </location>
</feature>
<dbReference type="InterPro" id="IPR036188">
    <property type="entry name" value="FAD/NAD-bd_sf"/>
</dbReference>
<dbReference type="SUPFAM" id="SSF51905">
    <property type="entry name" value="FAD/NAD(P)-binding domain"/>
    <property type="match status" value="1"/>
</dbReference>
<keyword evidence="5" id="KW-1185">Reference proteome</keyword>
<accession>A0A8T3AGK0</accession>
<evidence type="ECO:0000313" key="4">
    <source>
        <dbReference type="EMBL" id="KAI0495427.1"/>
    </source>
</evidence>
<keyword evidence="1" id="KW-0809">Transit peptide</keyword>
<evidence type="ECO:0000256" key="1">
    <source>
        <dbReference type="ARBA" id="ARBA00022946"/>
    </source>
</evidence>
<sequence length="294" mass="32470">MAHLILPQIPASSLHTSTPARRTPLPTCSSANPQSPASPSSILIIGGGLAGLAAATHLHAAKLPFLLLESSDGLGGRVRTDSVDGFLLDRGFQILLTAYPEARRLLHFPSLDLRPFYPGALVFHSGRLHRVADPFRRPIDSLLSLPNPIGSVLDKLIVGIHRLRAPTSYPETTISHRLRALGLSPSIIDRFFPPLPSRNILRSRPLHFLPPLRFHLSMPCRRRQRPSRPWHRSHPHPARCQSALILHPPPIQSSLHRSRKPTGRKSRRRRDPRGKPGSDRRRRAAGGAAPSSPN</sequence>
<dbReference type="GO" id="GO:0016491">
    <property type="term" value="F:oxidoreductase activity"/>
    <property type="evidence" value="ECO:0007669"/>
    <property type="project" value="InterPro"/>
</dbReference>
<organism evidence="4 5">
    <name type="scientific">Dendrobium nobile</name>
    <name type="common">Orchid</name>
    <dbReference type="NCBI Taxonomy" id="94219"/>
    <lineage>
        <taxon>Eukaryota</taxon>
        <taxon>Viridiplantae</taxon>
        <taxon>Streptophyta</taxon>
        <taxon>Embryophyta</taxon>
        <taxon>Tracheophyta</taxon>
        <taxon>Spermatophyta</taxon>
        <taxon>Magnoliopsida</taxon>
        <taxon>Liliopsida</taxon>
        <taxon>Asparagales</taxon>
        <taxon>Orchidaceae</taxon>
        <taxon>Epidendroideae</taxon>
        <taxon>Malaxideae</taxon>
        <taxon>Dendrobiinae</taxon>
        <taxon>Dendrobium</taxon>
    </lineage>
</organism>
<feature type="domain" description="Amine oxidase" evidence="3">
    <location>
        <begin position="49"/>
        <end position="199"/>
    </location>
</feature>
<feature type="compositionally biased region" description="Basic residues" evidence="2">
    <location>
        <begin position="256"/>
        <end position="272"/>
    </location>
</feature>
<dbReference type="AlphaFoldDB" id="A0A8T3AGK0"/>
<evidence type="ECO:0000256" key="2">
    <source>
        <dbReference type="SAM" id="MobiDB-lite"/>
    </source>
</evidence>
<dbReference type="PANTHER" id="PTHR42841">
    <property type="entry name" value="AMINE OXIDASE"/>
    <property type="match status" value="1"/>
</dbReference>
<name>A0A8T3AGK0_DENNO</name>
<evidence type="ECO:0000313" key="5">
    <source>
        <dbReference type="Proteomes" id="UP000829196"/>
    </source>
</evidence>